<dbReference type="WBParaSite" id="BTMF_0001052401-mRNA-1">
    <property type="protein sequence ID" value="BTMF_0001052401-mRNA-1"/>
    <property type="gene ID" value="BTMF_0001052401"/>
</dbReference>
<reference evidence="1 2" key="2">
    <citation type="submission" date="2018-11" db="EMBL/GenBank/DDBJ databases">
        <authorList>
            <consortium name="Pathogen Informatics"/>
        </authorList>
    </citation>
    <scope>NUCLEOTIDE SEQUENCE [LARGE SCALE GENOMIC DNA]</scope>
</reference>
<proteinExistence type="predicted"/>
<protein>
    <submittedName>
        <fullName evidence="3">Transposase</fullName>
    </submittedName>
</protein>
<reference evidence="3" key="1">
    <citation type="submission" date="2017-02" db="UniProtKB">
        <authorList>
            <consortium name="WormBaseParasite"/>
        </authorList>
    </citation>
    <scope>IDENTIFICATION</scope>
</reference>
<sequence length="37" mass="4281">MLHASQFIGNKAKAKVFKSDAHKYYFIDLMLIDVHSI</sequence>
<gene>
    <name evidence="1" type="ORF">BTMF_LOCUS8558</name>
</gene>
<evidence type="ECO:0000313" key="2">
    <source>
        <dbReference type="Proteomes" id="UP000280834"/>
    </source>
</evidence>
<dbReference type="Proteomes" id="UP000280834">
    <property type="component" value="Unassembled WGS sequence"/>
</dbReference>
<keyword evidence="2" id="KW-1185">Reference proteome</keyword>
<accession>A0A0R3QS22</accession>
<dbReference type="AlphaFoldDB" id="A0A0R3QS22"/>
<evidence type="ECO:0000313" key="1">
    <source>
        <dbReference type="EMBL" id="VDO28638.1"/>
    </source>
</evidence>
<organism evidence="3">
    <name type="scientific">Brugia timori</name>
    <dbReference type="NCBI Taxonomy" id="42155"/>
    <lineage>
        <taxon>Eukaryota</taxon>
        <taxon>Metazoa</taxon>
        <taxon>Ecdysozoa</taxon>
        <taxon>Nematoda</taxon>
        <taxon>Chromadorea</taxon>
        <taxon>Rhabditida</taxon>
        <taxon>Spirurina</taxon>
        <taxon>Spiruromorpha</taxon>
        <taxon>Filarioidea</taxon>
        <taxon>Onchocercidae</taxon>
        <taxon>Brugia</taxon>
    </lineage>
</organism>
<evidence type="ECO:0000313" key="3">
    <source>
        <dbReference type="WBParaSite" id="BTMF_0001052401-mRNA-1"/>
    </source>
</evidence>
<dbReference type="EMBL" id="UZAG01016475">
    <property type="protein sequence ID" value="VDO28638.1"/>
    <property type="molecule type" value="Genomic_DNA"/>
</dbReference>
<name>A0A0R3QS22_9BILA</name>